<evidence type="ECO:0000313" key="2">
    <source>
        <dbReference type="Proteomes" id="UP001610444"/>
    </source>
</evidence>
<evidence type="ECO:0000313" key="1">
    <source>
        <dbReference type="EMBL" id="KAL2836015.1"/>
    </source>
</evidence>
<keyword evidence="2" id="KW-1185">Reference proteome</keyword>
<protein>
    <submittedName>
        <fullName evidence="1">Uncharacterized protein</fullName>
    </submittedName>
</protein>
<comment type="caution">
    <text evidence="1">The sequence shown here is derived from an EMBL/GenBank/DDBJ whole genome shotgun (WGS) entry which is preliminary data.</text>
</comment>
<dbReference type="RefSeq" id="XP_070891906.1">
    <property type="nucleotide sequence ID" value="XM_071042354.1"/>
</dbReference>
<proteinExistence type="predicted"/>
<dbReference type="EMBL" id="JBFXLR010000128">
    <property type="protein sequence ID" value="KAL2836015.1"/>
    <property type="molecule type" value="Genomic_DNA"/>
</dbReference>
<gene>
    <name evidence="1" type="ORF">BJX68DRAFT_251148</name>
</gene>
<name>A0ABR4J7S5_9EURO</name>
<organism evidence="1 2">
    <name type="scientific">Aspergillus pseudodeflectus</name>
    <dbReference type="NCBI Taxonomy" id="176178"/>
    <lineage>
        <taxon>Eukaryota</taxon>
        <taxon>Fungi</taxon>
        <taxon>Dikarya</taxon>
        <taxon>Ascomycota</taxon>
        <taxon>Pezizomycotina</taxon>
        <taxon>Eurotiomycetes</taxon>
        <taxon>Eurotiomycetidae</taxon>
        <taxon>Eurotiales</taxon>
        <taxon>Aspergillaceae</taxon>
        <taxon>Aspergillus</taxon>
        <taxon>Aspergillus subgen. Nidulantes</taxon>
    </lineage>
</organism>
<dbReference type="GeneID" id="98157518"/>
<sequence>MTKDLTFDIRYVNELAHQYYGDGAKLANTVRETYKGKDLNIPDKFDSTLTVPPIHFMGVSAPDDVDVDGLKRVEVPSGLQIEILDFNNE</sequence>
<accession>A0ABR4J7S5</accession>
<dbReference type="Proteomes" id="UP001610444">
    <property type="component" value="Unassembled WGS sequence"/>
</dbReference>
<reference evidence="1 2" key="1">
    <citation type="submission" date="2024-07" db="EMBL/GenBank/DDBJ databases">
        <title>Section-level genome sequencing and comparative genomics of Aspergillus sections Usti and Cavernicolus.</title>
        <authorList>
            <consortium name="Lawrence Berkeley National Laboratory"/>
            <person name="Nybo J.L."/>
            <person name="Vesth T.C."/>
            <person name="Theobald S."/>
            <person name="Frisvad J.C."/>
            <person name="Larsen T.O."/>
            <person name="Kjaerboelling I."/>
            <person name="Rothschild-Mancinelli K."/>
            <person name="Lyhne E.K."/>
            <person name="Kogle M.E."/>
            <person name="Barry K."/>
            <person name="Clum A."/>
            <person name="Na H."/>
            <person name="Ledsgaard L."/>
            <person name="Lin J."/>
            <person name="Lipzen A."/>
            <person name="Kuo A."/>
            <person name="Riley R."/>
            <person name="Mondo S."/>
            <person name="LaButti K."/>
            <person name="Haridas S."/>
            <person name="Pangalinan J."/>
            <person name="Salamov A.A."/>
            <person name="Simmons B.A."/>
            <person name="Magnuson J.K."/>
            <person name="Chen J."/>
            <person name="Drula E."/>
            <person name="Henrissat B."/>
            <person name="Wiebenga A."/>
            <person name="Lubbers R.J."/>
            <person name="Gomes A.C."/>
            <person name="Macurrencykelacurrency M.R."/>
            <person name="Stajich J."/>
            <person name="Grigoriev I.V."/>
            <person name="Mortensen U.H."/>
            <person name="De vries R.P."/>
            <person name="Baker S.E."/>
            <person name="Andersen M.R."/>
        </authorList>
    </citation>
    <scope>NUCLEOTIDE SEQUENCE [LARGE SCALE GENOMIC DNA]</scope>
    <source>
        <strain evidence="1 2">CBS 756.74</strain>
    </source>
</reference>